<dbReference type="SUPFAM" id="SSF52374">
    <property type="entry name" value="Nucleotidylyl transferase"/>
    <property type="match status" value="1"/>
</dbReference>
<reference evidence="17 18" key="1">
    <citation type="journal article" date="2008" name="Int. J. Syst. Evol. Microbiol.">
        <title>Tessaracoccus flavescens sp. nov., isolated from marine sediment.</title>
        <authorList>
            <person name="Lee D.W."/>
            <person name="Lee S.D."/>
        </authorList>
    </citation>
    <scope>NUCLEOTIDE SEQUENCE [LARGE SCALE GENOMIC DNA]</scope>
    <source>
        <strain evidence="17 18">SST-39T</strain>
    </source>
</reference>
<organism evidence="17 18">
    <name type="scientific">Tessaracoccus flavescens</name>
    <dbReference type="NCBI Taxonomy" id="399497"/>
    <lineage>
        <taxon>Bacteria</taxon>
        <taxon>Bacillati</taxon>
        <taxon>Actinomycetota</taxon>
        <taxon>Actinomycetes</taxon>
        <taxon>Propionibacteriales</taxon>
        <taxon>Propionibacteriaceae</taxon>
        <taxon>Tessaracoccus</taxon>
    </lineage>
</organism>
<dbReference type="Pfam" id="PF01687">
    <property type="entry name" value="Flavokinase"/>
    <property type="match status" value="1"/>
</dbReference>
<evidence type="ECO:0000256" key="9">
    <source>
        <dbReference type="ARBA" id="ARBA00022777"/>
    </source>
</evidence>
<comment type="pathway">
    <text evidence="2 15">Cofactor biosynthesis; FAD biosynthesis; FAD from FMN: step 1/1.</text>
</comment>
<evidence type="ECO:0000256" key="3">
    <source>
        <dbReference type="ARBA" id="ARBA00005201"/>
    </source>
</evidence>
<evidence type="ECO:0000256" key="12">
    <source>
        <dbReference type="ARBA" id="ARBA00023268"/>
    </source>
</evidence>
<dbReference type="Gene3D" id="2.40.30.30">
    <property type="entry name" value="Riboflavin kinase-like"/>
    <property type="match status" value="1"/>
</dbReference>
<dbReference type="GO" id="GO:0009231">
    <property type="term" value="P:riboflavin biosynthetic process"/>
    <property type="evidence" value="ECO:0007669"/>
    <property type="project" value="InterPro"/>
</dbReference>
<comment type="pathway">
    <text evidence="3 15">Cofactor biosynthesis; FMN biosynthesis; FMN from riboflavin (ATP route): step 1/1.</text>
</comment>
<dbReference type="RefSeq" id="WP_077347224.1">
    <property type="nucleotide sequence ID" value="NZ_CP019607.1"/>
</dbReference>
<keyword evidence="9 15" id="KW-0418">Kinase</keyword>
<evidence type="ECO:0000256" key="14">
    <source>
        <dbReference type="ARBA" id="ARBA00049494"/>
    </source>
</evidence>
<evidence type="ECO:0000313" key="17">
    <source>
        <dbReference type="EMBL" id="AQP49687.1"/>
    </source>
</evidence>
<keyword evidence="7 15" id="KW-0548">Nucleotidyltransferase</keyword>
<dbReference type="AlphaFoldDB" id="A0A1Q2CUC0"/>
<dbReference type="PANTHER" id="PTHR22749:SF6">
    <property type="entry name" value="RIBOFLAVIN KINASE"/>
    <property type="match status" value="1"/>
</dbReference>
<dbReference type="InterPro" id="IPR004821">
    <property type="entry name" value="Cyt_trans-like"/>
</dbReference>
<comment type="catalytic activity">
    <reaction evidence="14 15">
        <text>FMN + ATP + H(+) = FAD + diphosphate</text>
        <dbReference type="Rhea" id="RHEA:17237"/>
        <dbReference type="ChEBI" id="CHEBI:15378"/>
        <dbReference type="ChEBI" id="CHEBI:30616"/>
        <dbReference type="ChEBI" id="CHEBI:33019"/>
        <dbReference type="ChEBI" id="CHEBI:57692"/>
        <dbReference type="ChEBI" id="CHEBI:58210"/>
        <dbReference type="EC" id="2.7.7.2"/>
    </reaction>
</comment>
<dbReference type="SMART" id="SM00904">
    <property type="entry name" value="Flavokinase"/>
    <property type="match status" value="1"/>
</dbReference>
<accession>A0A1Q2CUC0</accession>
<evidence type="ECO:0000256" key="7">
    <source>
        <dbReference type="ARBA" id="ARBA00022695"/>
    </source>
</evidence>
<evidence type="ECO:0000259" key="16">
    <source>
        <dbReference type="SMART" id="SM00904"/>
    </source>
</evidence>
<evidence type="ECO:0000256" key="10">
    <source>
        <dbReference type="ARBA" id="ARBA00022827"/>
    </source>
</evidence>
<dbReference type="UniPathway" id="UPA00276">
    <property type="reaction ID" value="UER00406"/>
</dbReference>
<evidence type="ECO:0000256" key="2">
    <source>
        <dbReference type="ARBA" id="ARBA00004726"/>
    </source>
</evidence>
<dbReference type="InterPro" id="IPR014729">
    <property type="entry name" value="Rossmann-like_a/b/a_fold"/>
</dbReference>
<gene>
    <name evidence="17" type="ORF">BW733_01400</name>
</gene>
<keyword evidence="11 15" id="KW-0067">ATP-binding</keyword>
<name>A0A1Q2CUC0_9ACTN</name>
<evidence type="ECO:0000256" key="8">
    <source>
        <dbReference type="ARBA" id="ARBA00022741"/>
    </source>
</evidence>
<dbReference type="STRING" id="399497.BW733_01400"/>
<protein>
    <recommendedName>
        <fullName evidence="15">Riboflavin biosynthesis protein</fullName>
    </recommendedName>
    <domain>
        <recommendedName>
            <fullName evidence="15">Riboflavin kinase</fullName>
            <ecNumber evidence="15">2.7.1.26</ecNumber>
        </recommendedName>
        <alternativeName>
            <fullName evidence="15">Flavokinase</fullName>
        </alternativeName>
    </domain>
    <domain>
        <recommendedName>
            <fullName evidence="15">FMN adenylyltransferase</fullName>
            <ecNumber evidence="15">2.7.7.2</ecNumber>
        </recommendedName>
        <alternativeName>
            <fullName evidence="15">FAD pyrophosphorylase</fullName>
        </alternativeName>
        <alternativeName>
            <fullName evidence="15">FAD synthase</fullName>
        </alternativeName>
    </domain>
</protein>
<evidence type="ECO:0000256" key="1">
    <source>
        <dbReference type="ARBA" id="ARBA00002121"/>
    </source>
</evidence>
<dbReference type="GO" id="GO:0003919">
    <property type="term" value="F:FMN adenylyltransferase activity"/>
    <property type="evidence" value="ECO:0007669"/>
    <property type="project" value="UniProtKB-UniRule"/>
</dbReference>
<dbReference type="KEGG" id="tfa:BW733_01400"/>
<comment type="catalytic activity">
    <reaction evidence="13 15">
        <text>riboflavin + ATP = FMN + ADP + H(+)</text>
        <dbReference type="Rhea" id="RHEA:14357"/>
        <dbReference type="ChEBI" id="CHEBI:15378"/>
        <dbReference type="ChEBI" id="CHEBI:30616"/>
        <dbReference type="ChEBI" id="CHEBI:57986"/>
        <dbReference type="ChEBI" id="CHEBI:58210"/>
        <dbReference type="ChEBI" id="CHEBI:456216"/>
        <dbReference type="EC" id="2.7.1.26"/>
    </reaction>
</comment>
<evidence type="ECO:0000256" key="5">
    <source>
        <dbReference type="ARBA" id="ARBA00022643"/>
    </source>
</evidence>
<dbReference type="NCBIfam" id="TIGR00125">
    <property type="entry name" value="cyt_tran_rel"/>
    <property type="match status" value="1"/>
</dbReference>
<evidence type="ECO:0000256" key="15">
    <source>
        <dbReference type="PIRNR" id="PIRNR004491"/>
    </source>
</evidence>
<sequence length="303" mass="33076">MSVVEDQMTRTVVAIGNFDGVHVGHRSVLREAARGLELPLVVVTFWPHPITVLRPDQAPKLLTDLRTRIDLLKQAGAHEVRVIQFNRDVAALSPAEFVERFLMPLNPARVVVGENFRFGRRASGDVATLAVLGEGRFDVFALPLEAVDEEVTCSSGIRGLLAEGDVAEAAQHLERPFRFRGVVVVGDQRGRELGFPTANLTVPSDMAVPADGVYAGWVTRLDEADAEPMAAAISVGTNPTFEGADHRVESYVIDRTDLELYGAEIAVDFVERLRGQVKFSGVEELITQMNLDVARAKQVLGLV</sequence>
<keyword evidence="10 15" id="KW-0274">FAD</keyword>
<keyword evidence="12" id="KW-0511">Multifunctional enzyme</keyword>
<evidence type="ECO:0000256" key="6">
    <source>
        <dbReference type="ARBA" id="ARBA00022679"/>
    </source>
</evidence>
<dbReference type="SUPFAM" id="SSF82114">
    <property type="entry name" value="Riboflavin kinase-like"/>
    <property type="match status" value="1"/>
</dbReference>
<comment type="similarity">
    <text evidence="15">Belongs to the ribF family.</text>
</comment>
<dbReference type="GO" id="GO:0009398">
    <property type="term" value="P:FMN biosynthetic process"/>
    <property type="evidence" value="ECO:0007669"/>
    <property type="project" value="UniProtKB-UniRule"/>
</dbReference>
<dbReference type="InterPro" id="IPR023465">
    <property type="entry name" value="Riboflavin_kinase_dom_sf"/>
</dbReference>
<keyword evidence="4 15" id="KW-0285">Flavoprotein</keyword>
<dbReference type="EC" id="2.7.1.26" evidence="15"/>
<dbReference type="NCBIfam" id="TIGR00083">
    <property type="entry name" value="ribF"/>
    <property type="match status" value="1"/>
</dbReference>
<dbReference type="Pfam" id="PF06574">
    <property type="entry name" value="FAD_syn"/>
    <property type="match status" value="1"/>
</dbReference>
<dbReference type="CDD" id="cd02064">
    <property type="entry name" value="FAD_synthetase_N"/>
    <property type="match status" value="1"/>
</dbReference>
<keyword evidence="6 15" id="KW-0808">Transferase</keyword>
<dbReference type="InterPro" id="IPR023468">
    <property type="entry name" value="Riboflavin_kinase"/>
</dbReference>
<dbReference type="OrthoDB" id="9803667at2"/>
<dbReference type="NCBIfam" id="NF004160">
    <property type="entry name" value="PRK05627.1-3"/>
    <property type="match status" value="1"/>
</dbReference>
<dbReference type="EC" id="2.7.7.2" evidence="15"/>
<dbReference type="GO" id="GO:0008531">
    <property type="term" value="F:riboflavin kinase activity"/>
    <property type="evidence" value="ECO:0007669"/>
    <property type="project" value="UniProtKB-UniRule"/>
</dbReference>
<keyword evidence="18" id="KW-1185">Reference proteome</keyword>
<dbReference type="GO" id="GO:0005524">
    <property type="term" value="F:ATP binding"/>
    <property type="evidence" value="ECO:0007669"/>
    <property type="project" value="UniProtKB-UniRule"/>
</dbReference>
<proteinExistence type="inferred from homology"/>
<dbReference type="UniPathway" id="UPA00277">
    <property type="reaction ID" value="UER00407"/>
</dbReference>
<dbReference type="GO" id="GO:0006747">
    <property type="term" value="P:FAD biosynthetic process"/>
    <property type="evidence" value="ECO:0007669"/>
    <property type="project" value="UniProtKB-UniRule"/>
</dbReference>
<dbReference type="InterPro" id="IPR015864">
    <property type="entry name" value="FAD_synthase"/>
</dbReference>
<keyword evidence="8 15" id="KW-0547">Nucleotide-binding</keyword>
<dbReference type="FunFam" id="2.40.30.30:FF:000003">
    <property type="entry name" value="Riboflavin biosynthesis protein"/>
    <property type="match status" value="1"/>
</dbReference>
<feature type="domain" description="Riboflavin kinase" evidence="16">
    <location>
        <begin position="172"/>
        <end position="301"/>
    </location>
</feature>
<evidence type="ECO:0000313" key="18">
    <source>
        <dbReference type="Proteomes" id="UP000188235"/>
    </source>
</evidence>
<comment type="function">
    <text evidence="1">Catalyzes the phosphorylation of riboflavin to FMN followed by the adenylation of FMN to FAD.</text>
</comment>
<dbReference type="Proteomes" id="UP000188235">
    <property type="component" value="Chromosome"/>
</dbReference>
<dbReference type="Gene3D" id="3.40.50.620">
    <property type="entry name" value="HUPs"/>
    <property type="match status" value="1"/>
</dbReference>
<keyword evidence="5 15" id="KW-0288">FMN</keyword>
<evidence type="ECO:0000256" key="4">
    <source>
        <dbReference type="ARBA" id="ARBA00022630"/>
    </source>
</evidence>
<dbReference type="PIRSF" id="PIRSF004491">
    <property type="entry name" value="FAD_Synth"/>
    <property type="match status" value="1"/>
</dbReference>
<dbReference type="InterPro" id="IPR002606">
    <property type="entry name" value="Riboflavin_kinase_bac"/>
</dbReference>
<dbReference type="FunFam" id="3.40.50.620:FF:000021">
    <property type="entry name" value="Riboflavin biosynthesis protein"/>
    <property type="match status" value="1"/>
</dbReference>
<dbReference type="PANTHER" id="PTHR22749">
    <property type="entry name" value="RIBOFLAVIN KINASE/FMN ADENYLYLTRANSFERASE"/>
    <property type="match status" value="1"/>
</dbReference>
<evidence type="ECO:0000256" key="13">
    <source>
        <dbReference type="ARBA" id="ARBA00047880"/>
    </source>
</evidence>
<evidence type="ECO:0000256" key="11">
    <source>
        <dbReference type="ARBA" id="ARBA00022840"/>
    </source>
</evidence>
<dbReference type="InterPro" id="IPR015865">
    <property type="entry name" value="Riboflavin_kinase_bac/euk"/>
</dbReference>
<dbReference type="EMBL" id="CP019607">
    <property type="protein sequence ID" value="AQP49687.1"/>
    <property type="molecule type" value="Genomic_DNA"/>
</dbReference>